<dbReference type="Proteomes" id="UP000243723">
    <property type="component" value="Unassembled WGS sequence"/>
</dbReference>
<evidence type="ECO:0000256" key="1">
    <source>
        <dbReference type="SAM" id="MobiDB-lite"/>
    </source>
</evidence>
<reference evidence="2 3" key="1">
    <citation type="submission" date="2017-05" db="EMBL/GenBank/DDBJ databases">
        <title>Draft genome sequence of Elsinoe australis.</title>
        <authorList>
            <person name="Cheng Q."/>
        </authorList>
    </citation>
    <scope>NUCLEOTIDE SEQUENCE [LARGE SCALE GENOMIC DNA]</scope>
    <source>
        <strain evidence="2 3">NL1</strain>
    </source>
</reference>
<keyword evidence="3" id="KW-1185">Reference proteome</keyword>
<feature type="region of interest" description="Disordered" evidence="1">
    <location>
        <begin position="81"/>
        <end position="121"/>
    </location>
</feature>
<evidence type="ECO:0000313" key="3">
    <source>
        <dbReference type="Proteomes" id="UP000243723"/>
    </source>
</evidence>
<protein>
    <submittedName>
        <fullName evidence="2">Uncharacterized protein</fullName>
    </submittedName>
</protein>
<comment type="caution">
    <text evidence="2">The sequence shown here is derived from an EMBL/GenBank/DDBJ whole genome shotgun (WGS) entry which is preliminary data.</text>
</comment>
<accession>A0A2P8A8S8</accession>
<sequence length="121" mass="13385">MGGTVDTLKALAKVDLRGIDVKHSRTADTKQTVLDMLETRLQSMEHNDNADEYDDWRAASSYLMEQVDSAPQDIAHLAAGSRHSEQKFVDADSSDDEEETFVDASDGHSPVEGEQEHPVLK</sequence>
<feature type="compositionally biased region" description="Acidic residues" evidence="1">
    <location>
        <begin position="92"/>
        <end position="101"/>
    </location>
</feature>
<dbReference type="EMBL" id="NHZQ01000060">
    <property type="protein sequence ID" value="PSK56869.1"/>
    <property type="molecule type" value="Genomic_DNA"/>
</dbReference>
<name>A0A2P8A8S8_9PEZI</name>
<organism evidence="2 3">
    <name type="scientific">Elsinoe australis</name>
    <dbReference type="NCBI Taxonomy" id="40998"/>
    <lineage>
        <taxon>Eukaryota</taxon>
        <taxon>Fungi</taxon>
        <taxon>Dikarya</taxon>
        <taxon>Ascomycota</taxon>
        <taxon>Pezizomycotina</taxon>
        <taxon>Dothideomycetes</taxon>
        <taxon>Dothideomycetidae</taxon>
        <taxon>Myriangiales</taxon>
        <taxon>Elsinoaceae</taxon>
        <taxon>Elsinoe</taxon>
    </lineage>
</organism>
<proteinExistence type="predicted"/>
<gene>
    <name evidence="2" type="ORF">B9Z65_6493</name>
</gene>
<feature type="compositionally biased region" description="Basic and acidic residues" evidence="1">
    <location>
        <begin position="105"/>
        <end position="121"/>
    </location>
</feature>
<evidence type="ECO:0000313" key="2">
    <source>
        <dbReference type="EMBL" id="PSK56869.1"/>
    </source>
</evidence>
<dbReference type="AlphaFoldDB" id="A0A2P8A8S8"/>